<dbReference type="AlphaFoldDB" id="A0A7M7L2K7"/>
<reference evidence="1" key="1">
    <citation type="submission" date="2021-01" db="UniProtKB">
        <authorList>
            <consortium name="EnsemblMetazoa"/>
        </authorList>
    </citation>
    <scope>IDENTIFICATION</scope>
    <source>
        <strain evidence="1">DH4</strain>
    </source>
</reference>
<dbReference type="GeneID" id="102654542"/>
<dbReference type="OrthoDB" id="7670834at2759"/>
<dbReference type="Proteomes" id="UP000005203">
    <property type="component" value="Linkage group LG5"/>
</dbReference>
<accession>A0A8B8GY45</accession>
<gene>
    <name evidence="3" type="primary">LOC102654542</name>
</gene>
<sequence>MKELKKFNDKNKYCYRCEHFLNIPQNLIQNFCENISSYTEEYLKELNFVQSIVWLKSAIIFMKTISIEQFHLVFHKQWKNIGNFLGKDSDLYNQDSIPHIQDNDHSNFDDNLKYINSIDLSCNVQCDKKNSISLSCYQEMEQEIEIFTQKRINPSVFTSYQSLDRYFNTQSSTQRNTTLNNCIIQDSDQDYSSSSDMFRDSLKSQDKVVDRESCLKLVEENNLINDKSTEKFSLLHSQNNGVLKTLTEMKDNLGVFPHDSNFSGILFNKKYSLCERKKQLTSESNEHVIATQTSDLDFHHESVIISSNQIDNACSPQKDSAYDTYQLSAEYISISNYIDESEKSIFSSEKIDKITPQEDRTDTHDVEFLTTDIIEKDWILNQDQLCLSFSHHKSDIISANNVKSYTQKRHAQKYSFEECEESGRKRKRLKSVHGLTAGSEVYKGKDKKISSEWLKFILDSLNADDVAFESAKMILSVFQDERIGKLYMRKRCWKDTLEEQALNAILDFCDISEAKYKTNAYTQEIVQIVTSILDENIENIRLNKVTIQTYQISIILYLCTSMRICIEIINHLTTKLKIYENILISLVNNKKADVHNIISQLHIIFYILTSCLQKYRSVFRNEERDQSDEETIPSVIDSWKKQLNFESTIMEDSKQTRERRWLMILDDFTVIATENFVQFAKKSRKLVNLLTI</sequence>
<dbReference type="KEGG" id="ame:102654542"/>
<name>A0A7M7L2K7_APIME</name>
<dbReference type="EnsemblMetazoa" id="XM_026440886">
    <property type="protein sequence ID" value="XP_026296671"/>
    <property type="gene ID" value="LOC102654542"/>
</dbReference>
<dbReference type="RefSeq" id="XP_026296671.1">
    <property type="nucleotide sequence ID" value="XM_026440886.1"/>
</dbReference>
<evidence type="ECO:0000313" key="2">
    <source>
        <dbReference type="Proteomes" id="UP000005203"/>
    </source>
</evidence>
<organism evidence="1">
    <name type="scientific">Apis mellifera</name>
    <name type="common">Honeybee</name>
    <dbReference type="NCBI Taxonomy" id="7460"/>
    <lineage>
        <taxon>Eukaryota</taxon>
        <taxon>Metazoa</taxon>
        <taxon>Ecdysozoa</taxon>
        <taxon>Arthropoda</taxon>
        <taxon>Hexapoda</taxon>
        <taxon>Insecta</taxon>
        <taxon>Pterygota</taxon>
        <taxon>Neoptera</taxon>
        <taxon>Endopterygota</taxon>
        <taxon>Hymenoptera</taxon>
        <taxon>Apocrita</taxon>
        <taxon>Aculeata</taxon>
        <taxon>Apoidea</taxon>
        <taxon>Anthophila</taxon>
        <taxon>Apidae</taxon>
        <taxon>Apis</taxon>
    </lineage>
</organism>
<keyword evidence="2" id="KW-1185">Reference proteome</keyword>
<proteinExistence type="predicted"/>
<reference evidence="3" key="2">
    <citation type="submission" date="2025-04" db="UniProtKB">
        <authorList>
            <consortium name="RefSeq"/>
        </authorList>
    </citation>
    <scope>IDENTIFICATION</scope>
    <source>
        <strain evidence="3">DH4</strain>
        <tissue evidence="3">Whole body</tissue>
    </source>
</reference>
<evidence type="ECO:0000313" key="3">
    <source>
        <dbReference type="RefSeq" id="XP_026296671.1"/>
    </source>
</evidence>
<evidence type="ECO:0000313" key="1">
    <source>
        <dbReference type="EnsemblMetazoa" id="XP_026296671"/>
    </source>
</evidence>
<accession>A0A7M7L2K7</accession>
<protein>
    <submittedName>
        <fullName evidence="3">Uncharacterized protein LOC102654542</fullName>
    </submittedName>
</protein>